<dbReference type="InterPro" id="IPR017941">
    <property type="entry name" value="Rieske_2Fe-2S"/>
</dbReference>
<evidence type="ECO:0000313" key="7">
    <source>
        <dbReference type="EMBL" id="MFB5682024.1"/>
    </source>
</evidence>
<dbReference type="SUPFAM" id="SSF50022">
    <property type="entry name" value="ISP domain"/>
    <property type="match status" value="1"/>
</dbReference>
<dbReference type="CDD" id="cd03477">
    <property type="entry name" value="Rieske_YhfW_C"/>
    <property type="match status" value="1"/>
</dbReference>
<dbReference type="EMBL" id="JBHILM010000014">
    <property type="protein sequence ID" value="MFB5682024.1"/>
    <property type="molecule type" value="Genomic_DNA"/>
</dbReference>
<gene>
    <name evidence="7" type="ORF">ACE3NQ_13960</name>
</gene>
<keyword evidence="5" id="KW-1015">Disulfide bond</keyword>
<keyword evidence="2" id="KW-0479">Metal-binding</keyword>
<protein>
    <submittedName>
        <fullName evidence="7">FAD-dependent oxidoreductase</fullName>
    </submittedName>
</protein>
<evidence type="ECO:0000256" key="3">
    <source>
        <dbReference type="ARBA" id="ARBA00023004"/>
    </source>
</evidence>
<organism evidence="7 8">
    <name type="scientific">Paenibacillus terreus</name>
    <dbReference type="NCBI Taxonomy" id="1387834"/>
    <lineage>
        <taxon>Bacteria</taxon>
        <taxon>Bacillati</taxon>
        <taxon>Bacillota</taxon>
        <taxon>Bacilli</taxon>
        <taxon>Bacillales</taxon>
        <taxon>Paenibacillaceae</taxon>
        <taxon>Paenibacillus</taxon>
    </lineage>
</organism>
<evidence type="ECO:0000259" key="6">
    <source>
        <dbReference type="PROSITE" id="PS51296"/>
    </source>
</evidence>
<dbReference type="InterPro" id="IPR036922">
    <property type="entry name" value="Rieske_2Fe-2S_sf"/>
</dbReference>
<keyword evidence="8" id="KW-1185">Reference proteome</keyword>
<sequence length="513" mass="57061">MNENKQTSTELPPYSDSIWHATTPLPEFSPLAEDVSVDVAVVGAGISGLTTAFLLAKEGLRVTVLEARKILDGTTGNTTAKITAQHELIYDKLISTFGEEQARLYYEANEGALRFIRELVRDHGIDCQLTEEAAYVYGQSESSLQTLKKEFEAYEKLRIPGEWVERIPLPITTCGAIRLKGQAQFHPLSYLKFILNELVRMGVTIYEHTTVAEVEEGTPIRLSTHDKHTITCDHLVVATHFPFYDPGMYFARLHPSRSYAIAIKPETTYEGGMFISMDEPKRSFRSVMHNDEQLVIVGGGGHKTGQGGYTLSYYEQLEQYAGGLLGIRNIFFRWSAQDLITLDNVPYIGQITEDKENIWVATGFAKWGMTSGTLAGQMISSQILGRETPYKDVFTPSRFKGTTSFTTLVSENANVAKELITGKMSLGNKNIEELQNDEGAVVSHNGKRAGAYKDQDGQLHVVDTTCTHMGCELEWNAGERSWDCPCHGSRFNFDGKVIEGPAMKDLTPLNAEQ</sequence>
<dbReference type="InterPro" id="IPR005805">
    <property type="entry name" value="Rieske_Fe-S_prot_C"/>
</dbReference>
<dbReference type="RefSeq" id="WP_375525790.1">
    <property type="nucleotide sequence ID" value="NZ_JBHILM010000014.1"/>
</dbReference>
<dbReference type="SUPFAM" id="SSF51971">
    <property type="entry name" value="Nucleotide-binding domain"/>
    <property type="match status" value="1"/>
</dbReference>
<evidence type="ECO:0000256" key="5">
    <source>
        <dbReference type="ARBA" id="ARBA00023157"/>
    </source>
</evidence>
<evidence type="ECO:0000256" key="1">
    <source>
        <dbReference type="ARBA" id="ARBA00022714"/>
    </source>
</evidence>
<dbReference type="Gene3D" id="3.30.9.10">
    <property type="entry name" value="D-Amino Acid Oxidase, subunit A, domain 2"/>
    <property type="match status" value="1"/>
</dbReference>
<dbReference type="Pfam" id="PF00355">
    <property type="entry name" value="Rieske"/>
    <property type="match status" value="1"/>
</dbReference>
<feature type="domain" description="Rieske" evidence="6">
    <location>
        <begin position="426"/>
        <end position="513"/>
    </location>
</feature>
<name>A0ABV5B9H1_9BACL</name>
<evidence type="ECO:0000256" key="4">
    <source>
        <dbReference type="ARBA" id="ARBA00023014"/>
    </source>
</evidence>
<keyword evidence="3" id="KW-0408">Iron</keyword>
<dbReference type="Gene3D" id="3.50.50.60">
    <property type="entry name" value="FAD/NAD(P)-binding domain"/>
    <property type="match status" value="1"/>
</dbReference>
<dbReference type="InterPro" id="IPR036188">
    <property type="entry name" value="FAD/NAD-bd_sf"/>
</dbReference>
<evidence type="ECO:0000256" key="2">
    <source>
        <dbReference type="ARBA" id="ARBA00022723"/>
    </source>
</evidence>
<proteinExistence type="predicted"/>
<dbReference type="Pfam" id="PF01266">
    <property type="entry name" value="DAO"/>
    <property type="match status" value="1"/>
</dbReference>
<accession>A0ABV5B9H1</accession>
<comment type="caution">
    <text evidence="7">The sequence shown here is derived from an EMBL/GenBank/DDBJ whole genome shotgun (WGS) entry which is preliminary data.</text>
</comment>
<evidence type="ECO:0000313" key="8">
    <source>
        <dbReference type="Proteomes" id="UP001580407"/>
    </source>
</evidence>
<dbReference type="PANTHER" id="PTHR13847:SF274">
    <property type="entry name" value="RIESKE 2FE-2S IRON-SULFUR PROTEIN YHFW-RELATED"/>
    <property type="match status" value="1"/>
</dbReference>
<dbReference type="PRINTS" id="PR00162">
    <property type="entry name" value="RIESKE"/>
</dbReference>
<dbReference type="Gene3D" id="2.102.10.10">
    <property type="entry name" value="Rieske [2Fe-2S] iron-sulphur domain"/>
    <property type="match status" value="1"/>
</dbReference>
<dbReference type="PROSITE" id="PS51296">
    <property type="entry name" value="RIESKE"/>
    <property type="match status" value="1"/>
</dbReference>
<reference evidence="7 8" key="1">
    <citation type="submission" date="2024-09" db="EMBL/GenBank/DDBJ databases">
        <authorList>
            <person name="Ruan L."/>
        </authorList>
    </citation>
    <scope>NUCLEOTIDE SEQUENCE [LARGE SCALE GENOMIC DNA]</scope>
    <source>
        <strain evidence="7 8">D33</strain>
    </source>
</reference>
<dbReference type="InterPro" id="IPR038010">
    <property type="entry name" value="YhfW_C"/>
</dbReference>
<dbReference type="Proteomes" id="UP001580407">
    <property type="component" value="Unassembled WGS sequence"/>
</dbReference>
<dbReference type="PANTHER" id="PTHR13847">
    <property type="entry name" value="SARCOSINE DEHYDROGENASE-RELATED"/>
    <property type="match status" value="1"/>
</dbReference>
<keyword evidence="1" id="KW-0001">2Fe-2S</keyword>
<dbReference type="InterPro" id="IPR006076">
    <property type="entry name" value="FAD-dep_OxRdtase"/>
</dbReference>
<keyword evidence="4" id="KW-0411">Iron-sulfur</keyword>